<dbReference type="AlphaFoldDB" id="A0A7I4YS84"/>
<dbReference type="Pfam" id="PF17771">
    <property type="entry name" value="ADAMTS_CR_2"/>
    <property type="match status" value="1"/>
</dbReference>
<evidence type="ECO:0000256" key="9">
    <source>
        <dbReference type="SAM" id="SignalP"/>
    </source>
</evidence>
<evidence type="ECO:0000256" key="5">
    <source>
        <dbReference type="ARBA" id="ARBA00023049"/>
    </source>
</evidence>
<evidence type="ECO:0000313" key="12">
    <source>
        <dbReference type="WBParaSite" id="HCON_00136090-00001"/>
    </source>
</evidence>
<dbReference type="PANTHER" id="PTHR11905:SF159">
    <property type="entry name" value="ADAM METALLOPROTEASE"/>
    <property type="match status" value="1"/>
</dbReference>
<keyword evidence="4 8" id="KW-0862">Zinc</keyword>
<dbReference type="GO" id="GO:0004222">
    <property type="term" value="F:metalloendopeptidase activity"/>
    <property type="evidence" value="ECO:0007669"/>
    <property type="project" value="InterPro"/>
</dbReference>
<dbReference type="PROSITE" id="PS50215">
    <property type="entry name" value="ADAM_MEPRO"/>
    <property type="match status" value="1"/>
</dbReference>
<keyword evidence="6" id="KW-1015">Disulfide bond</keyword>
<feature type="chain" id="PRO_5029866086" evidence="9">
    <location>
        <begin position="22"/>
        <end position="457"/>
    </location>
</feature>
<evidence type="ECO:0000256" key="4">
    <source>
        <dbReference type="ARBA" id="ARBA00022833"/>
    </source>
</evidence>
<proteinExistence type="predicted"/>
<evidence type="ECO:0000256" key="2">
    <source>
        <dbReference type="ARBA" id="ARBA00022723"/>
    </source>
</evidence>
<evidence type="ECO:0000259" key="10">
    <source>
        <dbReference type="PROSITE" id="PS50215"/>
    </source>
</evidence>
<dbReference type="SUPFAM" id="SSF55486">
    <property type="entry name" value="Metalloproteases ('zincins'), catalytic domain"/>
    <property type="match status" value="1"/>
</dbReference>
<evidence type="ECO:0000256" key="3">
    <source>
        <dbReference type="ARBA" id="ARBA00022801"/>
    </source>
</evidence>
<dbReference type="Gene3D" id="3.40.390.10">
    <property type="entry name" value="Collagenase (Catalytic Domain)"/>
    <property type="match status" value="1"/>
</dbReference>
<name>A0A7I4YS84_HAECO</name>
<dbReference type="WBParaSite" id="HCON_00136090-00001">
    <property type="protein sequence ID" value="HCON_00136090-00001"/>
    <property type="gene ID" value="HCON_00136090"/>
</dbReference>
<evidence type="ECO:0000256" key="7">
    <source>
        <dbReference type="ARBA" id="ARBA00023180"/>
    </source>
</evidence>
<keyword evidence="11" id="KW-1185">Reference proteome</keyword>
<keyword evidence="9" id="KW-0732">Signal</keyword>
<dbReference type="Pfam" id="PF01421">
    <property type="entry name" value="Reprolysin"/>
    <property type="match status" value="1"/>
</dbReference>
<evidence type="ECO:0000256" key="6">
    <source>
        <dbReference type="ARBA" id="ARBA00023157"/>
    </source>
</evidence>
<dbReference type="PANTHER" id="PTHR11905">
    <property type="entry name" value="ADAM A DISINTEGRIN AND METALLOPROTEASE DOMAIN"/>
    <property type="match status" value="1"/>
</dbReference>
<dbReference type="OrthoDB" id="10035764at2759"/>
<protein>
    <submittedName>
        <fullName evidence="12">Peptidase M12B domain-containing protein</fullName>
    </submittedName>
</protein>
<organism evidence="11 12">
    <name type="scientific">Haemonchus contortus</name>
    <name type="common">Barber pole worm</name>
    <dbReference type="NCBI Taxonomy" id="6289"/>
    <lineage>
        <taxon>Eukaryota</taxon>
        <taxon>Metazoa</taxon>
        <taxon>Ecdysozoa</taxon>
        <taxon>Nematoda</taxon>
        <taxon>Chromadorea</taxon>
        <taxon>Rhabditida</taxon>
        <taxon>Rhabditina</taxon>
        <taxon>Rhabditomorpha</taxon>
        <taxon>Strongyloidea</taxon>
        <taxon>Trichostrongylidae</taxon>
        <taxon>Haemonchus</taxon>
    </lineage>
</organism>
<reference evidence="12" key="1">
    <citation type="submission" date="2020-12" db="UniProtKB">
        <authorList>
            <consortium name="WormBaseParasite"/>
        </authorList>
    </citation>
    <scope>IDENTIFICATION</scope>
    <source>
        <strain evidence="12">MHco3</strain>
    </source>
</reference>
<keyword evidence="3" id="KW-0378">Hydrolase</keyword>
<dbReference type="Proteomes" id="UP000025227">
    <property type="component" value="Unplaced"/>
</dbReference>
<evidence type="ECO:0000256" key="8">
    <source>
        <dbReference type="PROSITE-ProRule" id="PRU00276"/>
    </source>
</evidence>
<feature type="binding site" evidence="8">
    <location>
        <position position="245"/>
    </location>
    <ligand>
        <name>Zn(2+)</name>
        <dbReference type="ChEBI" id="CHEBI:29105"/>
        <note>catalytic</note>
    </ligand>
</feature>
<dbReference type="InterPro" id="IPR041645">
    <property type="entry name" value="ADAMTS_CR_2"/>
</dbReference>
<keyword evidence="5" id="KW-0482">Metalloprotease</keyword>
<keyword evidence="7" id="KW-0325">Glycoprotein</keyword>
<dbReference type="InterPro" id="IPR001590">
    <property type="entry name" value="Peptidase_M12B"/>
</dbReference>
<dbReference type="Gene3D" id="3.40.1620.60">
    <property type="match status" value="1"/>
</dbReference>
<feature type="domain" description="Peptidase M12B" evidence="10">
    <location>
        <begin position="160"/>
        <end position="315"/>
    </location>
</feature>
<evidence type="ECO:0000313" key="11">
    <source>
        <dbReference type="Proteomes" id="UP000025227"/>
    </source>
</evidence>
<keyword evidence="1" id="KW-0645">Protease</keyword>
<dbReference type="InterPro" id="IPR024079">
    <property type="entry name" value="MetalloPept_cat_dom_sf"/>
</dbReference>
<dbReference type="OMA" id="SICERIW"/>
<sequence length="457" mass="51107">MMHIHAALCAVLLSLIQGTLEVQLLRKITLAGVSLVRIQKYTNETLPTFRNISSYSLGLDILMMADYSTLQGFIEMADGDARAGQMYTNDYLRALFEQVKTIYNDVKISEKTIHLHMVGTFVALREDDCPILYALEESQDALNYNSTLDNSTIGEGFEETNSTELTLSIPAVEALDKFTTWLRTHDPYLPKHDHAILITKFDLLSPRGDSYTQGMAYVGNICKKGDSASIVEDIGAAATAVIAAHELGHSLGAFHDGNPEAEDCVSSENFLMASTVSGSGDFHHFSRSRVMSPCSVRSIEKNLETPTAQCVKKPRNFDRGEMSTAPQEIVSLTPGEMIGLRQQCQISFGPHYGVCPSREYFLGRDLCARVWCKDRTKRRSEPCETKTYFPALDGTECGRTKWCVAGQCVDNPKRIRECSDLNEKMCRKYSKAKLRHYCKATDFKEICCRSCEQLKDL</sequence>
<feature type="binding site" evidence="8">
    <location>
        <position position="249"/>
    </location>
    <ligand>
        <name>Zn(2+)</name>
        <dbReference type="ChEBI" id="CHEBI:29105"/>
        <note>catalytic</note>
    </ligand>
</feature>
<feature type="signal peptide" evidence="9">
    <location>
        <begin position="1"/>
        <end position="21"/>
    </location>
</feature>
<keyword evidence="2 8" id="KW-0479">Metal-binding</keyword>
<feature type="binding site" evidence="8">
    <location>
        <position position="255"/>
    </location>
    <ligand>
        <name>Zn(2+)</name>
        <dbReference type="ChEBI" id="CHEBI:29105"/>
        <note>catalytic</note>
    </ligand>
</feature>
<accession>A0A7I4YS84</accession>
<dbReference type="GO" id="GO:0006508">
    <property type="term" value="P:proteolysis"/>
    <property type="evidence" value="ECO:0007669"/>
    <property type="project" value="UniProtKB-KW"/>
</dbReference>
<comment type="caution">
    <text evidence="8">Lacks conserved residue(s) required for the propagation of feature annotation.</text>
</comment>
<feature type="active site" evidence="8">
    <location>
        <position position="246"/>
    </location>
</feature>
<evidence type="ECO:0000256" key="1">
    <source>
        <dbReference type="ARBA" id="ARBA00022670"/>
    </source>
</evidence>
<dbReference type="GO" id="GO:0046872">
    <property type="term" value="F:metal ion binding"/>
    <property type="evidence" value="ECO:0007669"/>
    <property type="project" value="UniProtKB-KW"/>
</dbReference>